<sequence>MEEDIGRMEIRAKEMSGEVVDPRLKYNFNLDQSVSVWSDYMKVFVDENNIFSYDDYSHLNEAQPFDVFNYGYSVFKTYDYEEEIESKLHKITEQCDRLQGFQAFCDIDSGFAGIAEDMLSFVREEFPRAPISFFGFYGAPKDMTRKSKAKRILNLSLSMTTLSQLCSVYFPLSHKHWDTSLHFPYLKLEKEKKFHSSAIFAAAINTLTRPYRDVTNSYTMHQFTSSLATSTERNICTLEASFPLPLYYEQPLNTLLNPKTDPIYATNWMYPLTPNTTRTATVAPYSCSVVMRGVPPSSFTRSPDYSSPDQLLQHYLSNFSCPSRESFTFNNNVPWQMPITFPKFFSSSVSSDGLLETFNVKEGTINSAPVLVNAQTTKQSSNLVSLLANACKDIDIGTLPEFQLQKTELHQLHDNLQHIYDLYQS</sequence>
<dbReference type="EMBL" id="GIBP01002736">
    <property type="protein sequence ID" value="NDV31705.1"/>
    <property type="molecule type" value="Transcribed_RNA"/>
</dbReference>
<dbReference type="Gene3D" id="3.40.50.1440">
    <property type="entry name" value="Tubulin/FtsZ, GTPase domain"/>
    <property type="match status" value="1"/>
</dbReference>
<dbReference type="AlphaFoldDB" id="A0A6B2L440"/>
<dbReference type="SUPFAM" id="SSF52490">
    <property type="entry name" value="Tubulin nucleotide-binding domain-like"/>
    <property type="match status" value="1"/>
</dbReference>
<dbReference type="PANTHER" id="PTHR13391">
    <property type="entry name" value="MITOCHONDRIAL DISTRIBUTION REGULATOR MISATO"/>
    <property type="match status" value="1"/>
</dbReference>
<name>A0A6B2L440_9EUKA</name>
<evidence type="ECO:0000259" key="1">
    <source>
        <dbReference type="Pfam" id="PF14881"/>
    </source>
</evidence>
<dbReference type="GO" id="GO:0007005">
    <property type="term" value="P:mitochondrion organization"/>
    <property type="evidence" value="ECO:0007669"/>
    <property type="project" value="InterPro"/>
</dbReference>
<dbReference type="InterPro" id="IPR029209">
    <property type="entry name" value="DML1/Misato_tubulin"/>
</dbReference>
<feature type="domain" description="DML1/Misato tubulin" evidence="1">
    <location>
        <begin position="32"/>
        <end position="212"/>
    </location>
</feature>
<dbReference type="Pfam" id="PF14881">
    <property type="entry name" value="Tubulin_3"/>
    <property type="match status" value="1"/>
</dbReference>
<organism evidence="2">
    <name type="scientific">Arcella intermedia</name>
    <dbReference type="NCBI Taxonomy" id="1963864"/>
    <lineage>
        <taxon>Eukaryota</taxon>
        <taxon>Amoebozoa</taxon>
        <taxon>Tubulinea</taxon>
        <taxon>Elardia</taxon>
        <taxon>Arcellinida</taxon>
        <taxon>Sphaerothecina</taxon>
        <taxon>Arcellidae</taxon>
        <taxon>Arcella</taxon>
    </lineage>
</organism>
<dbReference type="InterPro" id="IPR049942">
    <property type="entry name" value="DML1/Misato"/>
</dbReference>
<accession>A0A6B2L440</accession>
<evidence type="ECO:0000313" key="2">
    <source>
        <dbReference type="EMBL" id="NDV31705.1"/>
    </source>
</evidence>
<dbReference type="InterPro" id="IPR036525">
    <property type="entry name" value="Tubulin/FtsZ_GTPase_sf"/>
</dbReference>
<reference evidence="2" key="1">
    <citation type="journal article" date="2020" name="J. Eukaryot. Microbiol.">
        <title>De novo Sequencing, Assembly and Annotation of the Transcriptome for the Free-Living Testate Amoeba Arcella intermedia.</title>
        <authorList>
            <person name="Ribeiro G.M."/>
            <person name="Porfirio-Sousa A.L."/>
            <person name="Maurer-Alcala X.X."/>
            <person name="Katz L.A."/>
            <person name="Lahr D.J.G."/>
        </authorList>
    </citation>
    <scope>NUCLEOTIDE SEQUENCE</scope>
</reference>
<protein>
    <recommendedName>
        <fullName evidence="1">DML1/Misato tubulin domain-containing protein</fullName>
    </recommendedName>
</protein>
<proteinExistence type="predicted"/>
<dbReference type="PANTHER" id="PTHR13391:SF0">
    <property type="entry name" value="PROTEIN MISATO HOMOLOG 1"/>
    <property type="match status" value="1"/>
</dbReference>
<dbReference type="GO" id="GO:0005739">
    <property type="term" value="C:mitochondrion"/>
    <property type="evidence" value="ECO:0007669"/>
    <property type="project" value="TreeGrafter"/>
</dbReference>